<dbReference type="SUPFAM" id="SSF101386">
    <property type="entry name" value="all-alpha NTP pyrophosphatases"/>
    <property type="match status" value="1"/>
</dbReference>
<dbReference type="EMBL" id="MFVV01000010">
    <property type="protein sequence ID" value="OGJ04039.1"/>
    <property type="molecule type" value="Genomic_DNA"/>
</dbReference>
<name>A0A1F6YCF1_9BACT</name>
<evidence type="ECO:0000313" key="1">
    <source>
        <dbReference type="EMBL" id="OGJ04039.1"/>
    </source>
</evidence>
<dbReference type="Gene3D" id="1.10.287.1080">
    <property type="entry name" value="MazG-like"/>
    <property type="match status" value="1"/>
</dbReference>
<evidence type="ECO:0008006" key="3">
    <source>
        <dbReference type="Google" id="ProtNLM"/>
    </source>
</evidence>
<evidence type="ECO:0000313" key="2">
    <source>
        <dbReference type="Proteomes" id="UP000176192"/>
    </source>
</evidence>
<dbReference type="PANTHER" id="PTHR42702:SF1">
    <property type="entry name" value="REGULATORY PROTEIN FOR BETA-LACTAMASE"/>
    <property type="match status" value="1"/>
</dbReference>
<feature type="non-terminal residue" evidence="1">
    <location>
        <position position="1"/>
    </location>
</feature>
<proteinExistence type="predicted"/>
<dbReference type="Proteomes" id="UP000176192">
    <property type="component" value="Unassembled WGS sequence"/>
</dbReference>
<comment type="caution">
    <text evidence="1">The sequence shown here is derived from an EMBL/GenBank/DDBJ whole genome shotgun (WGS) entry which is preliminary data.</text>
</comment>
<dbReference type="AlphaFoldDB" id="A0A1F6YCF1"/>
<dbReference type="PANTHER" id="PTHR42702">
    <property type="entry name" value="NUCLEOTIDE PYROPHOSPHOHYDROLASE"/>
    <property type="match status" value="1"/>
</dbReference>
<dbReference type="STRING" id="1801797.A3G06_00005"/>
<sequence>FMLEGTPGKKEIKELKVGSPLEEVLDFSHILTSERNEKYFFTTADRVDHLVLGGAEMSNAVRAKDNKIIPIVASKILLRVFSILQGFTEREAIIEKLMTKFPETGCSYCGKKPCNCALDRPKGLAGIEPSEIQKRWTMSQWQKHLKEVYGASNAQQGMAGISNRLGSEIAEVVQARMLMDRRDNKEEDTEKYKHEAITELADVFAWALATCNEIDVDLERAFVERYGKGCPNCNKVPCICTEFSLIDERKINRL</sequence>
<protein>
    <recommendedName>
        <fullName evidence="3">NTP pyrophosphohydrolase MazG putative catalytic core domain-containing protein</fullName>
    </recommendedName>
</protein>
<reference evidence="1 2" key="1">
    <citation type="journal article" date="2016" name="Nat. Commun.">
        <title>Thousands of microbial genomes shed light on interconnected biogeochemical processes in an aquifer system.</title>
        <authorList>
            <person name="Anantharaman K."/>
            <person name="Brown C.T."/>
            <person name="Hug L.A."/>
            <person name="Sharon I."/>
            <person name="Castelle C.J."/>
            <person name="Probst A.J."/>
            <person name="Thomas B.C."/>
            <person name="Singh A."/>
            <person name="Wilkins M.J."/>
            <person name="Karaoz U."/>
            <person name="Brodie E.L."/>
            <person name="Williams K.H."/>
            <person name="Hubbard S.S."/>
            <person name="Banfield J.F."/>
        </authorList>
    </citation>
    <scope>NUCLEOTIDE SEQUENCE [LARGE SCALE GENOMIC DNA]</scope>
</reference>
<gene>
    <name evidence="1" type="ORF">A3G06_00005</name>
</gene>
<organism evidence="1 2">
    <name type="scientific">Candidatus Nomurabacteria bacterium RIFCSPLOWO2_12_FULL_46_14</name>
    <dbReference type="NCBI Taxonomy" id="1801797"/>
    <lineage>
        <taxon>Bacteria</taxon>
        <taxon>Candidatus Nomuraibacteriota</taxon>
    </lineage>
</organism>
<accession>A0A1F6YCF1</accession>